<reference evidence="1 2" key="1">
    <citation type="submission" date="2018-06" db="EMBL/GenBank/DDBJ databases">
        <title>Genomic Encyclopedia of Type Strains, Phase IV (KMG-IV): sequencing the most valuable type-strain genomes for metagenomic binning, comparative biology and taxonomic classification.</title>
        <authorList>
            <person name="Goeker M."/>
        </authorList>
    </citation>
    <scope>NUCLEOTIDE SEQUENCE [LARGE SCALE GENOMIC DNA]</scope>
    <source>
        <strain evidence="1 2">DSM 25520</strain>
    </source>
</reference>
<name>A0A366H5A0_9BURK</name>
<dbReference type="Proteomes" id="UP000253628">
    <property type="component" value="Unassembled WGS sequence"/>
</dbReference>
<evidence type="ECO:0000313" key="1">
    <source>
        <dbReference type="EMBL" id="RBP37101.1"/>
    </source>
</evidence>
<dbReference type="RefSeq" id="WP_113934308.1">
    <property type="nucleotide sequence ID" value="NZ_JACCEU010000003.1"/>
</dbReference>
<protein>
    <submittedName>
        <fullName evidence="1">Uncharacterized protein</fullName>
    </submittedName>
</protein>
<accession>A0A366H5A0</accession>
<gene>
    <name evidence="1" type="ORF">DFR37_11050</name>
</gene>
<dbReference type="OrthoDB" id="3578149at2"/>
<proteinExistence type="predicted"/>
<keyword evidence="2" id="KW-1185">Reference proteome</keyword>
<comment type="caution">
    <text evidence="1">The sequence shown here is derived from an EMBL/GenBank/DDBJ whole genome shotgun (WGS) entry which is preliminary data.</text>
</comment>
<organism evidence="1 2">
    <name type="scientific">Eoetvoesiella caeni</name>
    <dbReference type="NCBI Taxonomy" id="645616"/>
    <lineage>
        <taxon>Bacteria</taxon>
        <taxon>Pseudomonadati</taxon>
        <taxon>Pseudomonadota</taxon>
        <taxon>Betaproteobacteria</taxon>
        <taxon>Burkholderiales</taxon>
        <taxon>Alcaligenaceae</taxon>
        <taxon>Eoetvoesiella</taxon>
    </lineage>
</organism>
<dbReference type="AlphaFoldDB" id="A0A366H5A0"/>
<sequence>MPEGLPVHHRAVNVDGSVLETLWPSANPHCPACIAAQGAGAHYFDKVFAPNAPTATIAKLISEDLGFCSRHGRVLAADAKHAKAVAQSFRAATERILPLLHQSVTDERCERLFFRSARRCPACSAEEAAAAKALTPIRKRWMQTMEPLGTVALLCEPHFQMFTAQLPVEPRGHAIRQYLDVLAIANQDMERAPDAGLPRALALLGYASVPHQTDALQRVNGGDAHMPIEDILDNPDVCPICEAMGAAHTHWLEGLRWAVENEAAGCLWLFAPCCKHHVFDASQLGRPDWLARIAALALSGMAEQSRQQLANIIRILALADQPRPSWYKPRHRRRKASNSTGLHLAKDKRFVLRCQGCEAEAVALEQASAAFLDLMHHTRYRNLLAHGYGLCLDHLVHVLPVASPNLIRPFLGQLHTNRLEALRNALADPSGAPGRERDAVRRFRGWSVAHQHA</sequence>
<dbReference type="EMBL" id="QNRQ01000010">
    <property type="protein sequence ID" value="RBP37101.1"/>
    <property type="molecule type" value="Genomic_DNA"/>
</dbReference>
<evidence type="ECO:0000313" key="2">
    <source>
        <dbReference type="Proteomes" id="UP000253628"/>
    </source>
</evidence>